<dbReference type="AlphaFoldDB" id="A0A2P5WNX4"/>
<dbReference type="InterPro" id="IPR036525">
    <property type="entry name" value="Tubulin/FtsZ_GTPase_sf"/>
</dbReference>
<protein>
    <submittedName>
        <fullName evidence="6">Uncharacterized protein</fullName>
    </submittedName>
</protein>
<evidence type="ECO:0000313" key="6">
    <source>
        <dbReference type="EMBL" id="PPR92772.1"/>
    </source>
</evidence>
<evidence type="ECO:0000256" key="3">
    <source>
        <dbReference type="ARBA" id="ARBA00022741"/>
    </source>
</evidence>
<dbReference type="GO" id="GO:0007017">
    <property type="term" value="P:microtubule-based process"/>
    <property type="evidence" value="ECO:0007669"/>
    <property type="project" value="InterPro"/>
</dbReference>
<evidence type="ECO:0000256" key="1">
    <source>
        <dbReference type="ARBA" id="ARBA00009636"/>
    </source>
</evidence>
<evidence type="ECO:0000313" key="7">
    <source>
        <dbReference type="Proteomes" id="UP000239757"/>
    </source>
</evidence>
<dbReference type="GO" id="GO:0005525">
    <property type="term" value="F:GTP binding"/>
    <property type="evidence" value="ECO:0007669"/>
    <property type="project" value="UniProtKB-KW"/>
</dbReference>
<reference evidence="6 7" key="1">
    <citation type="submission" date="2015-01" db="EMBL/GenBank/DDBJ databases">
        <title>Genome of allotetraploid Gossypium barbadense reveals genomic plasticity and fiber elongation in cotton evolution.</title>
        <authorList>
            <person name="Chen X."/>
            <person name="Liu X."/>
            <person name="Zhao B."/>
            <person name="Zheng H."/>
            <person name="Hu Y."/>
            <person name="Lu G."/>
            <person name="Yang C."/>
            <person name="Chen J."/>
            <person name="Shan C."/>
            <person name="Zhang L."/>
            <person name="Zhou Y."/>
            <person name="Wang L."/>
            <person name="Guo W."/>
            <person name="Bai Y."/>
            <person name="Ruan J."/>
            <person name="Shangguan X."/>
            <person name="Mao Y."/>
            <person name="Jiang J."/>
            <person name="Zhu Y."/>
            <person name="Lei J."/>
            <person name="Kang H."/>
            <person name="Chen S."/>
            <person name="He X."/>
            <person name="Wang R."/>
            <person name="Wang Y."/>
            <person name="Chen J."/>
            <person name="Wang L."/>
            <person name="Yu S."/>
            <person name="Wang B."/>
            <person name="Wei J."/>
            <person name="Song S."/>
            <person name="Lu X."/>
            <person name="Gao Z."/>
            <person name="Gu W."/>
            <person name="Deng X."/>
            <person name="Ma D."/>
            <person name="Wang S."/>
            <person name="Liang W."/>
            <person name="Fang L."/>
            <person name="Cai C."/>
            <person name="Zhu X."/>
            <person name="Zhou B."/>
            <person name="Zhang Y."/>
            <person name="Chen Z."/>
            <person name="Xu S."/>
            <person name="Zhu R."/>
            <person name="Wang S."/>
            <person name="Zhang T."/>
            <person name="Zhao G."/>
        </authorList>
    </citation>
    <scope>NUCLEOTIDE SEQUENCE [LARGE SCALE GENOMIC DNA]</scope>
    <source>
        <strain evidence="7">cv. Xinhai21</strain>
        <tissue evidence="6">Leaf</tissue>
    </source>
</reference>
<keyword evidence="4" id="KW-0342">GTP-binding</keyword>
<dbReference type="OrthoDB" id="1662883at2759"/>
<accession>A0A2P5WNX4</accession>
<name>A0A2P5WNX4_GOSBA</name>
<keyword evidence="3" id="KW-0547">Nucleotide-binding</keyword>
<organism evidence="6 7">
    <name type="scientific">Gossypium barbadense</name>
    <name type="common">Sea Island cotton</name>
    <name type="synonym">Hibiscus barbadensis</name>
    <dbReference type="NCBI Taxonomy" id="3634"/>
    <lineage>
        <taxon>Eukaryota</taxon>
        <taxon>Viridiplantae</taxon>
        <taxon>Streptophyta</taxon>
        <taxon>Embryophyta</taxon>
        <taxon>Tracheophyta</taxon>
        <taxon>Spermatophyta</taxon>
        <taxon>Magnoliopsida</taxon>
        <taxon>eudicotyledons</taxon>
        <taxon>Gunneridae</taxon>
        <taxon>Pentapetalae</taxon>
        <taxon>rosids</taxon>
        <taxon>malvids</taxon>
        <taxon>Malvales</taxon>
        <taxon>Malvaceae</taxon>
        <taxon>Malvoideae</taxon>
        <taxon>Gossypium</taxon>
    </lineage>
</organism>
<dbReference type="SUPFAM" id="SSF52490">
    <property type="entry name" value="Tubulin nucleotide-binding domain-like"/>
    <property type="match status" value="1"/>
</dbReference>
<evidence type="ECO:0000256" key="4">
    <source>
        <dbReference type="ARBA" id="ARBA00023134"/>
    </source>
</evidence>
<proteinExistence type="inferred from homology"/>
<evidence type="ECO:0000256" key="2">
    <source>
        <dbReference type="ARBA" id="ARBA00022701"/>
    </source>
</evidence>
<gene>
    <name evidence="6" type="ORF">GOBAR_AA27902</name>
</gene>
<sequence>MLISFMITVLEFKGFWCFMLGSLLLEMLSVDYEHTDVAALLGNEAIYDICRRSLDIERPAYTNLDRLVSQALKAIKFQSSTKFLLFI</sequence>
<evidence type="ECO:0000256" key="5">
    <source>
        <dbReference type="SAM" id="SignalP"/>
    </source>
</evidence>
<dbReference type="Proteomes" id="UP000239757">
    <property type="component" value="Unassembled WGS sequence"/>
</dbReference>
<dbReference type="InterPro" id="IPR000217">
    <property type="entry name" value="Tubulin"/>
</dbReference>
<comment type="similarity">
    <text evidence="1">Belongs to the tubulin family.</text>
</comment>
<dbReference type="PANTHER" id="PTHR11588">
    <property type="entry name" value="TUBULIN"/>
    <property type="match status" value="1"/>
</dbReference>
<keyword evidence="5" id="KW-0732">Signal</keyword>
<keyword evidence="2" id="KW-0493">Microtubule</keyword>
<dbReference type="EMBL" id="KZ666961">
    <property type="protein sequence ID" value="PPR92772.1"/>
    <property type="molecule type" value="Genomic_DNA"/>
</dbReference>
<feature type="signal peptide" evidence="5">
    <location>
        <begin position="1"/>
        <end position="17"/>
    </location>
</feature>
<dbReference type="GO" id="GO:0005874">
    <property type="term" value="C:microtubule"/>
    <property type="evidence" value="ECO:0007669"/>
    <property type="project" value="UniProtKB-KW"/>
</dbReference>
<feature type="chain" id="PRO_5015110052" evidence="5">
    <location>
        <begin position="18"/>
        <end position="87"/>
    </location>
</feature>
<dbReference type="Gene3D" id="3.40.50.1440">
    <property type="entry name" value="Tubulin/FtsZ, GTPase domain"/>
    <property type="match status" value="1"/>
</dbReference>